<feature type="non-terminal residue" evidence="2">
    <location>
        <position position="146"/>
    </location>
</feature>
<dbReference type="EMBL" id="OC940075">
    <property type="protein sequence ID" value="CAD7661840.1"/>
    <property type="molecule type" value="Genomic_DNA"/>
</dbReference>
<protein>
    <recommendedName>
        <fullName evidence="1">Alpha-(1,6)-fucosyltransferase N- and catalytic domain-containing protein</fullName>
    </recommendedName>
</protein>
<feature type="domain" description="Alpha-(1,6)-fucosyltransferase N- and catalytic" evidence="1">
    <location>
        <begin position="78"/>
        <end position="146"/>
    </location>
</feature>
<dbReference type="AlphaFoldDB" id="A0A7R9QYP5"/>
<dbReference type="Pfam" id="PF19745">
    <property type="entry name" value="FUT8_N_cat"/>
    <property type="match status" value="1"/>
</dbReference>
<keyword evidence="3" id="KW-1185">Reference proteome</keyword>
<evidence type="ECO:0000313" key="2">
    <source>
        <dbReference type="EMBL" id="CAD7661840.1"/>
    </source>
</evidence>
<accession>A0A7R9QYP5</accession>
<evidence type="ECO:0000259" key="1">
    <source>
        <dbReference type="Pfam" id="PF19745"/>
    </source>
</evidence>
<proteinExistence type="predicted"/>
<dbReference type="EMBL" id="CAJPVJ010025250">
    <property type="protein sequence ID" value="CAG2178976.1"/>
    <property type="molecule type" value="Genomic_DNA"/>
</dbReference>
<evidence type="ECO:0000313" key="3">
    <source>
        <dbReference type="Proteomes" id="UP000728032"/>
    </source>
</evidence>
<dbReference type="InterPro" id="IPR045573">
    <property type="entry name" value="Fut8_N_cat"/>
</dbReference>
<dbReference type="Gene3D" id="3.40.50.11350">
    <property type="match status" value="1"/>
</dbReference>
<feature type="non-terminal residue" evidence="2">
    <location>
        <position position="1"/>
    </location>
</feature>
<dbReference type="Proteomes" id="UP000728032">
    <property type="component" value="Unassembled WGS sequence"/>
</dbReference>
<organism evidence="2">
    <name type="scientific">Oppiella nova</name>
    <dbReference type="NCBI Taxonomy" id="334625"/>
    <lineage>
        <taxon>Eukaryota</taxon>
        <taxon>Metazoa</taxon>
        <taxon>Ecdysozoa</taxon>
        <taxon>Arthropoda</taxon>
        <taxon>Chelicerata</taxon>
        <taxon>Arachnida</taxon>
        <taxon>Acari</taxon>
        <taxon>Acariformes</taxon>
        <taxon>Sarcoptiformes</taxon>
        <taxon>Oribatida</taxon>
        <taxon>Brachypylina</taxon>
        <taxon>Oppioidea</taxon>
        <taxon>Oppiidae</taxon>
        <taxon>Oppiella</taxon>
    </lineage>
</organism>
<name>A0A7R9QYP5_9ACAR</name>
<sequence length="146" mass="17174">CWISSQKHPNNIYRHFVAIIRVIYPPLDYISSNGVFLVIYQMKIRLKPYKQYPDIPQNLRSIPSNISVEYTWGTVQLPMYLATDDPYVWELETTPYREKGYVFKGNPLHSMRAQTYRRFTDTATVDLISDVWMLSECDHIVCTLSS</sequence>
<gene>
    <name evidence="2" type="ORF">ONB1V03_LOCUS18400</name>
</gene>
<reference evidence="2" key="1">
    <citation type="submission" date="2020-11" db="EMBL/GenBank/DDBJ databases">
        <authorList>
            <person name="Tran Van P."/>
        </authorList>
    </citation>
    <scope>NUCLEOTIDE SEQUENCE</scope>
</reference>